<keyword evidence="1" id="KW-1133">Transmembrane helix</keyword>
<evidence type="ECO:0000313" key="2">
    <source>
        <dbReference type="EMBL" id="EXI87032.1"/>
    </source>
</evidence>
<dbReference type="Proteomes" id="UP000022141">
    <property type="component" value="Unassembled WGS sequence"/>
</dbReference>
<protein>
    <recommendedName>
        <fullName evidence="4">Phage holin family protein</fullName>
    </recommendedName>
</protein>
<feature type="transmembrane region" description="Helical" evidence="1">
    <location>
        <begin position="28"/>
        <end position="47"/>
    </location>
</feature>
<dbReference type="Pfam" id="PF04020">
    <property type="entry name" value="Phage_holin_4_2"/>
    <property type="match status" value="1"/>
</dbReference>
<keyword evidence="1" id="KW-0472">Membrane</keyword>
<proteinExistence type="predicted"/>
<dbReference type="AlphaFoldDB" id="A0A011QCN9"/>
<dbReference type="STRING" id="1454004.AW11_02825"/>
<keyword evidence="1" id="KW-0812">Transmembrane</keyword>
<feature type="transmembrane region" description="Helical" evidence="1">
    <location>
        <begin position="90"/>
        <end position="113"/>
    </location>
</feature>
<dbReference type="EMBL" id="JEMY01000038">
    <property type="protein sequence ID" value="EXI87032.1"/>
    <property type="molecule type" value="Genomic_DNA"/>
</dbReference>
<dbReference type="InterPro" id="IPR007165">
    <property type="entry name" value="Phage_holin_4_2"/>
</dbReference>
<feature type="transmembrane region" description="Helical" evidence="1">
    <location>
        <begin position="54"/>
        <end position="78"/>
    </location>
</feature>
<reference evidence="2" key="1">
    <citation type="submission" date="2014-02" db="EMBL/GenBank/DDBJ databases">
        <title>Expanding our view of genomic diversity in Candidatus Accumulibacter clades.</title>
        <authorList>
            <person name="Skennerton C.T."/>
            <person name="Barr J.J."/>
            <person name="Slater F.R."/>
            <person name="Bond P.L."/>
            <person name="Tyson G.W."/>
        </authorList>
    </citation>
    <scope>NUCLEOTIDE SEQUENCE [LARGE SCALE GENOMIC DNA]</scope>
</reference>
<name>A0A011QCN9_ACCRE</name>
<keyword evidence="3" id="KW-1185">Reference proteome</keyword>
<gene>
    <name evidence="2" type="ORF">AW11_02825</name>
</gene>
<evidence type="ECO:0000256" key="1">
    <source>
        <dbReference type="SAM" id="Phobius"/>
    </source>
</evidence>
<sequence length="117" mass="12473">MRLILLWLLNACALLAVAYLMPASIQLASFAAALIAALLLGLVNTVLRPLLVLLTLPVTLLTFGLFLFVVNGLMFWLAGSLLEGFVVNGFWPGVFGALLYSIIASLLSSLLAARKGK</sequence>
<dbReference type="PATRIC" id="fig|1454004.3.peg.2920"/>
<dbReference type="PANTHER" id="PTHR37309">
    <property type="entry name" value="SLR0284 PROTEIN"/>
    <property type="match status" value="1"/>
</dbReference>
<accession>A0A011QCN9</accession>
<organism evidence="2 3">
    <name type="scientific">Accumulibacter regalis</name>
    <dbReference type="NCBI Taxonomy" id="522306"/>
    <lineage>
        <taxon>Bacteria</taxon>
        <taxon>Pseudomonadati</taxon>
        <taxon>Pseudomonadota</taxon>
        <taxon>Betaproteobacteria</taxon>
        <taxon>Candidatus Accumulibacter</taxon>
    </lineage>
</organism>
<evidence type="ECO:0000313" key="3">
    <source>
        <dbReference type="Proteomes" id="UP000022141"/>
    </source>
</evidence>
<dbReference type="PANTHER" id="PTHR37309:SF1">
    <property type="entry name" value="SLR0284 PROTEIN"/>
    <property type="match status" value="1"/>
</dbReference>
<comment type="caution">
    <text evidence="2">The sequence shown here is derived from an EMBL/GenBank/DDBJ whole genome shotgun (WGS) entry which is preliminary data.</text>
</comment>
<dbReference type="eggNOG" id="COG1950">
    <property type="taxonomic scope" value="Bacteria"/>
</dbReference>
<evidence type="ECO:0008006" key="4">
    <source>
        <dbReference type="Google" id="ProtNLM"/>
    </source>
</evidence>